<gene>
    <name evidence="1" type="ORF">ACFQDL_17995</name>
</gene>
<dbReference type="Pfam" id="PF06934">
    <property type="entry name" value="CTI"/>
    <property type="match status" value="1"/>
</dbReference>
<dbReference type="RefSeq" id="WP_379913156.1">
    <property type="nucleotide sequence ID" value="NZ_JBHSWE010000001.1"/>
</dbReference>
<reference evidence="2" key="1">
    <citation type="journal article" date="2019" name="Int. J. Syst. Evol. Microbiol.">
        <title>The Global Catalogue of Microorganisms (GCM) 10K type strain sequencing project: providing services to taxonomists for standard genome sequencing and annotation.</title>
        <authorList>
            <consortium name="The Broad Institute Genomics Platform"/>
            <consortium name="The Broad Institute Genome Sequencing Center for Infectious Disease"/>
            <person name="Wu L."/>
            <person name="Ma J."/>
        </authorList>
    </citation>
    <scope>NUCLEOTIDE SEQUENCE [LARGE SCALE GENOMIC DNA]</scope>
    <source>
        <strain evidence="2">NBRC 111756</strain>
    </source>
</reference>
<dbReference type="InterPro" id="IPR010706">
    <property type="entry name" value="Fatty_acid_cis-trans_isomerase"/>
</dbReference>
<comment type="caution">
    <text evidence="1">The sequence shown here is derived from an EMBL/GenBank/DDBJ whole genome shotgun (WGS) entry which is preliminary data.</text>
</comment>
<evidence type="ECO:0000313" key="2">
    <source>
        <dbReference type="Proteomes" id="UP001596422"/>
    </source>
</evidence>
<organism evidence="1 2">
    <name type="scientific">Marinobacterium aestuariivivens</name>
    <dbReference type="NCBI Taxonomy" id="1698799"/>
    <lineage>
        <taxon>Bacteria</taxon>
        <taxon>Pseudomonadati</taxon>
        <taxon>Pseudomonadota</taxon>
        <taxon>Gammaproteobacteria</taxon>
        <taxon>Oceanospirillales</taxon>
        <taxon>Oceanospirillaceae</taxon>
        <taxon>Marinobacterium</taxon>
    </lineage>
</organism>
<accession>A0ABW2A349</accession>
<keyword evidence="1" id="KW-0413">Isomerase</keyword>
<dbReference type="EMBL" id="JBHSWE010000001">
    <property type="protein sequence ID" value="MFC6671744.1"/>
    <property type="molecule type" value="Genomic_DNA"/>
</dbReference>
<proteinExistence type="predicted"/>
<dbReference type="GO" id="GO:0016853">
    <property type="term" value="F:isomerase activity"/>
    <property type="evidence" value="ECO:0007669"/>
    <property type="project" value="UniProtKB-KW"/>
</dbReference>
<protein>
    <submittedName>
        <fullName evidence="1">Fatty acid cis/trans isomerase</fullName>
    </submittedName>
</protein>
<evidence type="ECO:0000313" key="1">
    <source>
        <dbReference type="EMBL" id="MFC6671744.1"/>
    </source>
</evidence>
<keyword evidence="2" id="KW-1185">Reference proteome</keyword>
<dbReference type="Proteomes" id="UP001596422">
    <property type="component" value="Unassembled WGS sequence"/>
</dbReference>
<sequence length="682" mass="77881">MTRLQDAEGIAAWRSKGFHAVLPGPGQPAGLMRRMLELKQQHPLPGDKRLPDSFDLSLNRDQYCPAPGEFDAFARDHPLWGMPYGLPALPADEHDTLVRWLEAGAPGRGPGWPENHYRDAIASWEAFLNQPSNKARLMSRYIYEHLFIASLHFDQLDAGQPERTFFNLVRSATPPGQPVRAIASRRPYDDPGVERVYYRLLPAQGARLAKTQMPYALNPQRQQRWRQLFLDADYRVEKLPGYNPDKASNPFVSFEAIPVRSRYRFMLDEAGFTLQGFIKSPVCRGQVALNVINDHFWVFFVDPDLLQAEGEAHFLAEQRDNLRLPSESTAGLFNWIRYAEAEADYLEAKRRMVRQLARRIPPSLDYLWDGDGDNPNASLTVFRHFDSASVIQGLLGDTPQTAWLIGYPTLERIHYLLVAGFDVYGNVGHQLSSRLYMDFLRMESEFNFLTLLPRNARKAARDHWYREAGQHVQDYLSHIKGYLFGEGILYSGDSAIRYSSDEPLPELYALLRAEFAPLQPAGYRPRDSQAPPALIDQLSRLESVSGSQLALFPEISLIRVDAPGNGGWYFTLLHNSAHSNVSELFNEKDRRLPEEDSLILANGVLGVYPNQFFRVEADSVADFVQRLSQLRSESAYSETLDHYGLRRTASGFWQYSDRLHRDYRALRPLEAGILDYSRLENR</sequence>
<name>A0ABW2A349_9GAMM</name>